<organism evidence="2 3">
    <name type="scientific">Pseudozyma flocculosa</name>
    <dbReference type="NCBI Taxonomy" id="84751"/>
    <lineage>
        <taxon>Eukaryota</taxon>
        <taxon>Fungi</taxon>
        <taxon>Dikarya</taxon>
        <taxon>Basidiomycota</taxon>
        <taxon>Ustilaginomycotina</taxon>
        <taxon>Ustilaginomycetes</taxon>
        <taxon>Ustilaginales</taxon>
        <taxon>Ustilaginaceae</taxon>
        <taxon>Pseudozyma</taxon>
    </lineage>
</organism>
<gene>
    <name evidence="2" type="ORF">PSFLO_06275</name>
</gene>
<dbReference type="AlphaFoldDB" id="A0A5C3F8K1"/>
<name>A0A5C3F8K1_9BASI</name>
<keyword evidence="3" id="KW-1185">Reference proteome</keyword>
<feature type="compositionally biased region" description="Low complexity" evidence="1">
    <location>
        <begin position="498"/>
        <end position="512"/>
    </location>
</feature>
<feature type="region of interest" description="Disordered" evidence="1">
    <location>
        <begin position="578"/>
        <end position="607"/>
    </location>
</feature>
<evidence type="ECO:0000313" key="2">
    <source>
        <dbReference type="EMBL" id="SPO40793.1"/>
    </source>
</evidence>
<feature type="compositionally biased region" description="Low complexity" evidence="1">
    <location>
        <begin position="232"/>
        <end position="247"/>
    </location>
</feature>
<feature type="region of interest" description="Disordered" evidence="1">
    <location>
        <begin position="623"/>
        <end position="653"/>
    </location>
</feature>
<dbReference type="Proteomes" id="UP000323386">
    <property type="component" value="Unassembled WGS sequence"/>
</dbReference>
<dbReference type="OrthoDB" id="2549313at2759"/>
<feature type="region of interest" description="Disordered" evidence="1">
    <location>
        <begin position="264"/>
        <end position="283"/>
    </location>
</feature>
<accession>A0A5C3F8K1</accession>
<evidence type="ECO:0000313" key="3">
    <source>
        <dbReference type="Proteomes" id="UP000323386"/>
    </source>
</evidence>
<feature type="compositionally biased region" description="Polar residues" evidence="1">
    <location>
        <begin position="52"/>
        <end position="63"/>
    </location>
</feature>
<feature type="region of interest" description="Disordered" evidence="1">
    <location>
        <begin position="492"/>
        <end position="552"/>
    </location>
</feature>
<feature type="compositionally biased region" description="Basic and acidic residues" evidence="1">
    <location>
        <begin position="266"/>
        <end position="275"/>
    </location>
</feature>
<feature type="compositionally biased region" description="Low complexity" evidence="1">
    <location>
        <begin position="633"/>
        <end position="649"/>
    </location>
</feature>
<proteinExistence type="predicted"/>
<feature type="region of interest" description="Disordered" evidence="1">
    <location>
        <begin position="198"/>
        <end position="250"/>
    </location>
</feature>
<sequence>MHQIQVHGPDASTIDPSRPSPRLPNELLALIIELVFLTSSPTPAPAPEGHPSDTTIPGQPRTPSTWQARTNLLLVNKAFLRLATPHLYRTISLDTDRSLDAYFRHVLNHEHGSQLFAGLDRAWFGNVSAAQRNGLTIDPVQYRLAEAAWYEETAGGFIIGHAYASRRRMPRGKAKSKRGPKRLRRVSVYWAEEEIIEEVSDPESGSASEGEGEGAGEDEGTIAPREGLHSDGFAAEGSGTSASSAMAQPARPAWQTLYASNRQTRAARDNGHRPEFQGPRRRVAMSATLSGPVEGELDPWDMVEAQERLTSQQAALDPATGSASTAADPPDLGSLSIAAATPSPPLPDPPDPPAASTSHKTTLAALVEHRHAHRRQLHLLQEPREIVAYHLVTATLENWINRMFTEIRTLRYITLTFYPGIILDDDKLEHVLRRMLSADENPKLELLLVRIAHEPVAAGSRFRRLDRAMTIGGAVDRIQDDRIRVEGLGTAVGGEILSPPRSQASARADASDVPQPSDSSRRSEKQPESKRTTSAAAKDQPVGSASDSDSIDRLNDASRRAVHITQDGWWSRVLQQNHARRGDATEPTAHSSISEEGDTQPFSSLFGRGASCTTIERVLGQADPFVDAPPPIGRGRSSAAGKASKATARLLEDGTDIEPRTGYRQLQLNYINGWARRDTEGGNEAFEG</sequence>
<feature type="region of interest" description="Disordered" evidence="1">
    <location>
        <begin position="42"/>
        <end position="63"/>
    </location>
</feature>
<feature type="compositionally biased region" description="Pro residues" evidence="1">
    <location>
        <begin position="342"/>
        <end position="353"/>
    </location>
</feature>
<feature type="region of interest" description="Disordered" evidence="1">
    <location>
        <begin position="311"/>
        <end position="360"/>
    </location>
</feature>
<dbReference type="EMBL" id="OOIP01000022">
    <property type="protein sequence ID" value="SPO40793.1"/>
    <property type="molecule type" value="Genomic_DNA"/>
</dbReference>
<protein>
    <submittedName>
        <fullName evidence="2">Uncharacterized protein</fullName>
    </submittedName>
</protein>
<feature type="compositionally biased region" description="Acidic residues" evidence="1">
    <location>
        <begin position="210"/>
        <end position="220"/>
    </location>
</feature>
<evidence type="ECO:0000256" key="1">
    <source>
        <dbReference type="SAM" id="MobiDB-lite"/>
    </source>
</evidence>
<reference evidence="2 3" key="1">
    <citation type="submission" date="2018-03" db="EMBL/GenBank/DDBJ databases">
        <authorList>
            <person name="Guldener U."/>
        </authorList>
    </citation>
    <scope>NUCLEOTIDE SEQUENCE [LARGE SCALE GENOMIC DNA]</scope>
    <source>
        <strain evidence="2 3">DAOM196992</strain>
    </source>
</reference>
<feature type="compositionally biased region" description="Basic and acidic residues" evidence="1">
    <location>
        <begin position="519"/>
        <end position="531"/>
    </location>
</feature>